<reference evidence="1 2" key="1">
    <citation type="journal article" date="2020" name="ISME J.">
        <title>Uncovering the hidden diversity of litter-decomposition mechanisms in mushroom-forming fungi.</title>
        <authorList>
            <person name="Floudas D."/>
            <person name="Bentzer J."/>
            <person name="Ahren D."/>
            <person name="Johansson T."/>
            <person name="Persson P."/>
            <person name="Tunlid A."/>
        </authorList>
    </citation>
    <scope>NUCLEOTIDE SEQUENCE [LARGE SCALE GENOMIC DNA]</scope>
    <source>
        <strain evidence="1 2">CBS 406.79</strain>
    </source>
</reference>
<dbReference type="AlphaFoldDB" id="A0A8H5I0N5"/>
<dbReference type="Proteomes" id="UP000518752">
    <property type="component" value="Unassembled WGS sequence"/>
</dbReference>
<evidence type="ECO:0000313" key="2">
    <source>
        <dbReference type="Proteomes" id="UP000518752"/>
    </source>
</evidence>
<organism evidence="1 2">
    <name type="scientific">Collybiopsis confluens</name>
    <dbReference type="NCBI Taxonomy" id="2823264"/>
    <lineage>
        <taxon>Eukaryota</taxon>
        <taxon>Fungi</taxon>
        <taxon>Dikarya</taxon>
        <taxon>Basidiomycota</taxon>
        <taxon>Agaricomycotina</taxon>
        <taxon>Agaricomycetes</taxon>
        <taxon>Agaricomycetidae</taxon>
        <taxon>Agaricales</taxon>
        <taxon>Marasmiineae</taxon>
        <taxon>Omphalotaceae</taxon>
        <taxon>Collybiopsis</taxon>
    </lineage>
</organism>
<accession>A0A8H5I0N5</accession>
<sequence length="140" mass="15803">MSATWLLVRVITEAQMERLGVEAERDNVIRSTITFNSVSSIMSKFDEFVKIFPLVRNANEILLNGNLVAPAREGDYGSLNIRRLVLAERWVKLDPSNPAKLFTAPSTMSWPYPAGRNPEDDETYTPYIIINADNEGIPIF</sequence>
<evidence type="ECO:0000313" key="1">
    <source>
        <dbReference type="EMBL" id="KAF5392973.1"/>
    </source>
</evidence>
<comment type="caution">
    <text evidence="1">The sequence shown here is derived from an EMBL/GenBank/DDBJ whole genome shotgun (WGS) entry which is preliminary data.</text>
</comment>
<proteinExistence type="predicted"/>
<protein>
    <submittedName>
        <fullName evidence="1">Uncharacterized protein</fullName>
    </submittedName>
</protein>
<name>A0A8H5I0N5_9AGAR</name>
<dbReference type="EMBL" id="JAACJN010000003">
    <property type="protein sequence ID" value="KAF5392973.1"/>
    <property type="molecule type" value="Genomic_DNA"/>
</dbReference>
<gene>
    <name evidence="1" type="ORF">D9757_001141</name>
</gene>
<keyword evidence="2" id="KW-1185">Reference proteome</keyword>